<organism evidence="3 4">
    <name type="scientific">Chitinophaga lutea</name>
    <dbReference type="NCBI Taxonomy" id="2488634"/>
    <lineage>
        <taxon>Bacteria</taxon>
        <taxon>Pseudomonadati</taxon>
        <taxon>Bacteroidota</taxon>
        <taxon>Chitinophagia</taxon>
        <taxon>Chitinophagales</taxon>
        <taxon>Chitinophagaceae</taxon>
        <taxon>Chitinophaga</taxon>
    </lineage>
</organism>
<accession>A0A3N4PUZ4</accession>
<dbReference type="PANTHER" id="PTHR35174">
    <property type="entry name" value="BLL7171 PROTEIN-RELATED"/>
    <property type="match status" value="1"/>
</dbReference>
<sequence length="113" mass="12447">MTEFMLIFRHPQQPSHDVSPEQMQAGIKQWRDWIGAIAAQGKFVSTNRLGFQGKTLKPGNVVTDGPYAEVKEMIGGNLILKAASIDEALRLAEGCPILLTGGHVEVRDIMKMD</sequence>
<dbReference type="Pfam" id="PF03795">
    <property type="entry name" value="YCII"/>
    <property type="match status" value="1"/>
</dbReference>
<dbReference type="Proteomes" id="UP000278351">
    <property type="component" value="Unassembled WGS sequence"/>
</dbReference>
<keyword evidence="4" id="KW-1185">Reference proteome</keyword>
<gene>
    <name evidence="3" type="ORF">EGT74_02455</name>
</gene>
<evidence type="ECO:0000313" key="4">
    <source>
        <dbReference type="Proteomes" id="UP000278351"/>
    </source>
</evidence>
<dbReference type="OrthoDB" id="7782105at2"/>
<dbReference type="AlphaFoldDB" id="A0A3N4PUZ4"/>
<evidence type="ECO:0000259" key="2">
    <source>
        <dbReference type="Pfam" id="PF03795"/>
    </source>
</evidence>
<dbReference type="InterPro" id="IPR005545">
    <property type="entry name" value="YCII"/>
</dbReference>
<dbReference type="Gene3D" id="3.30.70.1060">
    <property type="entry name" value="Dimeric alpha+beta barrel"/>
    <property type="match status" value="1"/>
</dbReference>
<evidence type="ECO:0000313" key="3">
    <source>
        <dbReference type="EMBL" id="RPE12432.1"/>
    </source>
</evidence>
<comment type="caution">
    <text evidence="3">The sequence shown here is derived from an EMBL/GenBank/DDBJ whole genome shotgun (WGS) entry which is preliminary data.</text>
</comment>
<dbReference type="SUPFAM" id="SSF54909">
    <property type="entry name" value="Dimeric alpha+beta barrel"/>
    <property type="match status" value="1"/>
</dbReference>
<protein>
    <submittedName>
        <fullName evidence="3">Transcription initiation protein</fullName>
    </submittedName>
</protein>
<name>A0A3N4PUZ4_9BACT</name>
<dbReference type="InterPro" id="IPR011008">
    <property type="entry name" value="Dimeric_a/b-barrel"/>
</dbReference>
<dbReference type="RefSeq" id="WP_123844942.1">
    <property type="nucleotide sequence ID" value="NZ_RPDH01000001.1"/>
</dbReference>
<feature type="domain" description="YCII-related" evidence="2">
    <location>
        <begin position="16"/>
        <end position="112"/>
    </location>
</feature>
<comment type="similarity">
    <text evidence="1">Belongs to the YciI family.</text>
</comment>
<reference evidence="3 4" key="1">
    <citation type="submission" date="2018-11" db="EMBL/GenBank/DDBJ databases">
        <title>Chitinophaga lutea sp.nov., isolate from arsenic contaminated soil.</title>
        <authorList>
            <person name="Zong Y."/>
        </authorList>
    </citation>
    <scope>NUCLEOTIDE SEQUENCE [LARGE SCALE GENOMIC DNA]</scope>
    <source>
        <strain evidence="3 4">ZY74</strain>
    </source>
</reference>
<dbReference type="PANTHER" id="PTHR35174:SF1">
    <property type="entry name" value="BLL0086 PROTEIN"/>
    <property type="match status" value="1"/>
</dbReference>
<dbReference type="EMBL" id="RPDH01000001">
    <property type="protein sequence ID" value="RPE12432.1"/>
    <property type="molecule type" value="Genomic_DNA"/>
</dbReference>
<proteinExistence type="inferred from homology"/>
<evidence type="ECO:0000256" key="1">
    <source>
        <dbReference type="ARBA" id="ARBA00007689"/>
    </source>
</evidence>